<dbReference type="EMBL" id="JAESJJ010000042">
    <property type="protein sequence ID" value="MBL3611018.1"/>
    <property type="molecule type" value="Genomic_DNA"/>
</dbReference>
<evidence type="ECO:0000313" key="2">
    <source>
        <dbReference type="Proteomes" id="UP000604473"/>
    </source>
</evidence>
<dbReference type="Proteomes" id="UP000604473">
    <property type="component" value="Unassembled WGS sequence"/>
</dbReference>
<dbReference type="Gene3D" id="1.10.30.50">
    <property type="match status" value="1"/>
</dbReference>
<protein>
    <recommendedName>
        <fullName evidence="3">HNH endonuclease</fullName>
    </recommendedName>
</protein>
<dbReference type="CDD" id="cd00085">
    <property type="entry name" value="HNHc"/>
    <property type="match status" value="1"/>
</dbReference>
<evidence type="ECO:0000313" key="1">
    <source>
        <dbReference type="EMBL" id="MBL3611018.1"/>
    </source>
</evidence>
<keyword evidence="2" id="KW-1185">Reference proteome</keyword>
<organism evidence="1 2">
    <name type="scientific">Rhodovulum sulfidophilum</name>
    <name type="common">Rhodobacter sulfidophilus</name>
    <dbReference type="NCBI Taxonomy" id="35806"/>
    <lineage>
        <taxon>Bacteria</taxon>
        <taxon>Pseudomonadati</taxon>
        <taxon>Pseudomonadota</taxon>
        <taxon>Alphaproteobacteria</taxon>
        <taxon>Rhodobacterales</taxon>
        <taxon>Paracoccaceae</taxon>
        <taxon>Rhodovulum</taxon>
    </lineage>
</organism>
<accession>A0ABS1RZA9</accession>
<dbReference type="RefSeq" id="WP_202250516.1">
    <property type="nucleotide sequence ID" value="NZ_JAESJJ010000042.1"/>
</dbReference>
<gene>
    <name evidence="1" type="ORF">JMM60_19950</name>
</gene>
<dbReference type="InterPro" id="IPR003615">
    <property type="entry name" value="HNH_nuc"/>
</dbReference>
<comment type="caution">
    <text evidence="1">The sequence shown here is derived from an EMBL/GenBank/DDBJ whole genome shotgun (WGS) entry which is preliminary data.</text>
</comment>
<name>A0ABS1RZA9_RHOSU</name>
<proteinExistence type="predicted"/>
<evidence type="ECO:0008006" key="3">
    <source>
        <dbReference type="Google" id="ProtNLM"/>
    </source>
</evidence>
<reference evidence="1 2" key="1">
    <citation type="submission" date="2021-01" db="EMBL/GenBank/DDBJ databases">
        <title>Draft genomes of Rhodovulum sulfidophilum.</title>
        <authorList>
            <person name="Guzman M.S."/>
        </authorList>
    </citation>
    <scope>NUCLEOTIDE SEQUENCE [LARGE SCALE GENOMIC DNA]</scope>
    <source>
        <strain evidence="1 2">AB35</strain>
    </source>
</reference>
<sequence length="287" mass="32744">MKKLAGPNITFSDALREVYSGISCDIERARYANAIPDADEIEEQYCIGANNANLFEFPRVTSTRDDPDPAVRNGLRKSDLTKLYTQFFVPQKKPGRLIYDRIKVSAKGKCPFCGGVGQVRTLDHYLPKANFPLVSVLPANLIPSCGDCNFDKSNHFPYQRNKQTLNPYYDSDHFFVQQWIFARVVPSSPVVLDFFVDPPAGWSEEDRERVVAHFQDYDLAERFAIEAAADLPETITTRRTTLSALTPGEFSEHLTEKARNQALPVNNWRRVMFLALSQDEWFCSREF</sequence>